<dbReference type="GO" id="GO:0005886">
    <property type="term" value="C:plasma membrane"/>
    <property type="evidence" value="ECO:0007669"/>
    <property type="project" value="UniProtKB-SubCell"/>
</dbReference>
<dbReference type="InterPro" id="IPR004268">
    <property type="entry name" value="MurJ"/>
</dbReference>
<evidence type="ECO:0000313" key="9">
    <source>
        <dbReference type="EMBL" id="PJJ73703.1"/>
    </source>
</evidence>
<accession>A0A2M9CP91</accession>
<keyword evidence="2" id="KW-1003">Cell membrane</keyword>
<keyword evidence="10" id="KW-1185">Reference proteome</keyword>
<dbReference type="GO" id="GO:0009252">
    <property type="term" value="P:peptidoglycan biosynthetic process"/>
    <property type="evidence" value="ECO:0007669"/>
    <property type="project" value="UniProtKB-KW"/>
</dbReference>
<dbReference type="OrthoDB" id="9786339at2"/>
<keyword evidence="6 8" id="KW-1133">Transmembrane helix</keyword>
<dbReference type="InterPro" id="IPR051050">
    <property type="entry name" value="Lipid_II_flippase_MurJ/MviN"/>
</dbReference>
<feature type="transmembrane region" description="Helical" evidence="8">
    <location>
        <begin position="468"/>
        <end position="487"/>
    </location>
</feature>
<dbReference type="EMBL" id="PGFF01000001">
    <property type="protein sequence ID" value="PJJ73703.1"/>
    <property type="molecule type" value="Genomic_DNA"/>
</dbReference>
<evidence type="ECO:0000256" key="3">
    <source>
        <dbReference type="ARBA" id="ARBA00022692"/>
    </source>
</evidence>
<feature type="transmembrane region" description="Helical" evidence="8">
    <location>
        <begin position="428"/>
        <end position="447"/>
    </location>
</feature>
<dbReference type="GO" id="GO:0034204">
    <property type="term" value="P:lipid translocation"/>
    <property type="evidence" value="ECO:0007669"/>
    <property type="project" value="TreeGrafter"/>
</dbReference>
<keyword evidence="3 8" id="KW-0812">Transmembrane</keyword>
<sequence length="542" mass="55947">MADGVGRASALLASGTLVSRVLGFIKLIVLANTLGVVASPAANAFGLANQLPNNVYALIAGGLLGAVLVPQIVRASKDPEAGERFINKLVTLGVVGFAALTVVATLLAYPLVHLYARATEDDSDGFGPTTMALAIAFAWWCLPQIFFYALYSLLGEVLNARGMFGPFTWAPVVNNVVAIIGLIVVAGAVGDAASDPDTWNPGLIALLGGSATAGVAAQALVLTLFWRRAGLRFRPDFAWRGVGLGRTGKAAGWVFGMVLVTQVSGVVQSQVASIANDDASIAALQAAWLVFMLPHSVVAVSIATAYFTGMSGHADRGDLAAVRADVSASVRSISLIVVFASVALSVVALPLAYLFEQRPAGTVALATVLIAYLVGLAPFSVQFVLQRAFYALHDTRTPFFIQLAQVGVFLVGALVCTTLPVAWIGPGLALVTSLAGVTQTVVTAVVLRRRLGGLDGALLVRRLVQFTVFSLAAGAVGVAAIALLGAFSGGFPVSGFVGAIVSIVLVGVVMAAAYGGLLLLARNPEAASLTNPILNRFRRNGR</sequence>
<organism evidence="9 10">
    <name type="scientific">Diaminobutyricimonas aerilata</name>
    <dbReference type="NCBI Taxonomy" id="1162967"/>
    <lineage>
        <taxon>Bacteria</taxon>
        <taxon>Bacillati</taxon>
        <taxon>Actinomycetota</taxon>
        <taxon>Actinomycetes</taxon>
        <taxon>Micrococcales</taxon>
        <taxon>Microbacteriaceae</taxon>
        <taxon>Diaminobutyricimonas</taxon>
    </lineage>
</organism>
<dbReference type="PANTHER" id="PTHR47019">
    <property type="entry name" value="LIPID II FLIPPASE MURJ"/>
    <property type="match status" value="1"/>
</dbReference>
<evidence type="ECO:0000256" key="6">
    <source>
        <dbReference type="ARBA" id="ARBA00022989"/>
    </source>
</evidence>
<feature type="transmembrane region" description="Helical" evidence="8">
    <location>
        <begin position="85"/>
        <end position="111"/>
    </location>
</feature>
<dbReference type="GO" id="GO:0015648">
    <property type="term" value="F:lipid-linked peptidoglycan transporter activity"/>
    <property type="evidence" value="ECO:0007669"/>
    <property type="project" value="TreeGrafter"/>
</dbReference>
<dbReference type="Proteomes" id="UP000228758">
    <property type="component" value="Unassembled WGS sequence"/>
</dbReference>
<keyword evidence="7 8" id="KW-0472">Membrane</keyword>
<feature type="transmembrane region" description="Helical" evidence="8">
    <location>
        <begin position="131"/>
        <end position="151"/>
    </location>
</feature>
<dbReference type="NCBIfam" id="TIGR01695">
    <property type="entry name" value="murJ_mviN"/>
    <property type="match status" value="1"/>
</dbReference>
<evidence type="ECO:0000313" key="10">
    <source>
        <dbReference type="Proteomes" id="UP000228758"/>
    </source>
</evidence>
<evidence type="ECO:0000256" key="4">
    <source>
        <dbReference type="ARBA" id="ARBA00022960"/>
    </source>
</evidence>
<evidence type="ECO:0000256" key="5">
    <source>
        <dbReference type="ARBA" id="ARBA00022984"/>
    </source>
</evidence>
<dbReference type="PRINTS" id="PR01806">
    <property type="entry name" value="VIRFACTRMVIN"/>
</dbReference>
<feature type="transmembrane region" description="Helical" evidence="8">
    <location>
        <begin position="202"/>
        <end position="226"/>
    </location>
</feature>
<dbReference type="CDD" id="cd13123">
    <property type="entry name" value="MATE_MurJ_like"/>
    <property type="match status" value="1"/>
</dbReference>
<feature type="transmembrane region" description="Helical" evidence="8">
    <location>
        <begin position="397"/>
        <end position="422"/>
    </location>
</feature>
<dbReference type="AlphaFoldDB" id="A0A2M9CP91"/>
<dbReference type="GO" id="GO:0008360">
    <property type="term" value="P:regulation of cell shape"/>
    <property type="evidence" value="ECO:0007669"/>
    <property type="project" value="UniProtKB-KW"/>
</dbReference>
<protein>
    <submittedName>
        <fullName evidence="9">Putative peptidoglycan lipid II flippase</fullName>
    </submittedName>
</protein>
<feature type="transmembrane region" description="Helical" evidence="8">
    <location>
        <begin position="54"/>
        <end position="73"/>
    </location>
</feature>
<comment type="caution">
    <text evidence="9">The sequence shown here is derived from an EMBL/GenBank/DDBJ whole genome shotgun (WGS) entry which is preliminary data.</text>
</comment>
<reference evidence="9 10" key="1">
    <citation type="submission" date="2017-11" db="EMBL/GenBank/DDBJ databases">
        <title>Genomic Encyclopedia of Archaeal and Bacterial Type Strains, Phase II (KMG-II): From Individual Species to Whole Genera.</title>
        <authorList>
            <person name="Goeker M."/>
        </authorList>
    </citation>
    <scope>NUCLEOTIDE SEQUENCE [LARGE SCALE GENOMIC DNA]</scope>
    <source>
        <strain evidence="9 10">DSM 27393</strain>
    </source>
</reference>
<feature type="transmembrane region" description="Helical" evidence="8">
    <location>
        <begin position="21"/>
        <end position="42"/>
    </location>
</feature>
<dbReference type="PANTHER" id="PTHR47019:SF1">
    <property type="entry name" value="LIPID II FLIPPASE MURJ"/>
    <property type="match status" value="1"/>
</dbReference>
<gene>
    <name evidence="9" type="ORF">CLV46_3299</name>
</gene>
<feature type="transmembrane region" description="Helical" evidence="8">
    <location>
        <begin position="172"/>
        <end position="190"/>
    </location>
</feature>
<feature type="transmembrane region" description="Helical" evidence="8">
    <location>
        <begin position="333"/>
        <end position="355"/>
    </location>
</feature>
<comment type="subcellular location">
    <subcellularLocation>
        <location evidence="1">Cell membrane</location>
        <topology evidence="1">Multi-pass membrane protein</topology>
    </subcellularLocation>
</comment>
<proteinExistence type="predicted"/>
<feature type="transmembrane region" description="Helical" evidence="8">
    <location>
        <begin position="493"/>
        <end position="520"/>
    </location>
</feature>
<feature type="transmembrane region" description="Helical" evidence="8">
    <location>
        <begin position="287"/>
        <end position="307"/>
    </location>
</feature>
<dbReference type="RefSeq" id="WP_100366124.1">
    <property type="nucleotide sequence ID" value="NZ_PGFF01000001.1"/>
</dbReference>
<evidence type="ECO:0000256" key="8">
    <source>
        <dbReference type="SAM" id="Phobius"/>
    </source>
</evidence>
<feature type="transmembrane region" description="Helical" evidence="8">
    <location>
        <begin position="247"/>
        <end position="267"/>
    </location>
</feature>
<evidence type="ECO:0000256" key="1">
    <source>
        <dbReference type="ARBA" id="ARBA00004651"/>
    </source>
</evidence>
<evidence type="ECO:0000256" key="2">
    <source>
        <dbReference type="ARBA" id="ARBA00022475"/>
    </source>
</evidence>
<feature type="transmembrane region" description="Helical" evidence="8">
    <location>
        <begin position="361"/>
        <end position="385"/>
    </location>
</feature>
<name>A0A2M9CP91_9MICO</name>
<keyword evidence="5" id="KW-0573">Peptidoglycan synthesis</keyword>
<evidence type="ECO:0000256" key="7">
    <source>
        <dbReference type="ARBA" id="ARBA00023136"/>
    </source>
</evidence>
<keyword evidence="4" id="KW-0133">Cell shape</keyword>
<dbReference type="Pfam" id="PF03023">
    <property type="entry name" value="MurJ"/>
    <property type="match status" value="1"/>
</dbReference>